<keyword evidence="1" id="KW-0805">Transcription regulation</keyword>
<keyword evidence="3" id="KW-0804">Transcription</keyword>
<evidence type="ECO:0000313" key="6">
    <source>
        <dbReference type="EMBL" id="CAK9200706.1"/>
    </source>
</evidence>
<feature type="compositionally biased region" description="Basic and acidic residues" evidence="5">
    <location>
        <begin position="33"/>
        <end position="50"/>
    </location>
</feature>
<gene>
    <name evidence="6" type="ORF">CSSPTR1EN2_LOCUS5541</name>
</gene>
<evidence type="ECO:0000256" key="3">
    <source>
        <dbReference type="ARBA" id="ARBA00023163"/>
    </source>
</evidence>
<evidence type="ECO:0000256" key="2">
    <source>
        <dbReference type="ARBA" id="ARBA00023125"/>
    </source>
</evidence>
<proteinExistence type="predicted"/>
<keyword evidence="4" id="KW-0539">Nucleus</keyword>
<dbReference type="SUPFAM" id="SSF101936">
    <property type="entry name" value="DNA-binding pseudobarrel domain"/>
    <property type="match status" value="1"/>
</dbReference>
<reference evidence="6" key="1">
    <citation type="submission" date="2024-02" db="EMBL/GenBank/DDBJ databases">
        <authorList>
            <consortium name="ELIXIR-Norway"/>
            <consortium name="Elixir Norway"/>
        </authorList>
    </citation>
    <scope>NUCLEOTIDE SEQUENCE</scope>
</reference>
<evidence type="ECO:0000256" key="4">
    <source>
        <dbReference type="ARBA" id="ARBA00023242"/>
    </source>
</evidence>
<protein>
    <submittedName>
        <fullName evidence="6">Uncharacterized protein</fullName>
    </submittedName>
</protein>
<dbReference type="EMBL" id="OZ019905">
    <property type="protein sequence ID" value="CAK9200706.1"/>
    <property type="molecule type" value="Genomic_DNA"/>
</dbReference>
<sequence>MELQLHMKKLRFDIAEGGIMDGNTPLQALESLRSSESKHVQDSSHGKAEALDSPGAQRNLNEPYLHEPSDQLCPANDEYGETITATQEIQLLVHDQLLQVRETDSDDVLQCQTLLGKLPHDAAGEDLNTNKEHLKASNPNANEVKQDCSGVGPATRCPGLVLEREKAMELGRFTVLNSDKPCHLVVLRPFHVHGRAFLRFPVTFGKHFMPMKTVPMRLIDASGNQWPMVWL</sequence>
<name>A0ABP0TN39_9BRYO</name>
<keyword evidence="7" id="KW-1185">Reference proteome</keyword>
<feature type="region of interest" description="Disordered" evidence="5">
    <location>
        <begin position="32"/>
        <end position="66"/>
    </location>
</feature>
<evidence type="ECO:0000256" key="1">
    <source>
        <dbReference type="ARBA" id="ARBA00023015"/>
    </source>
</evidence>
<dbReference type="Proteomes" id="UP001497512">
    <property type="component" value="Chromosome 13"/>
</dbReference>
<keyword evidence="2" id="KW-0238">DNA-binding</keyword>
<evidence type="ECO:0000256" key="5">
    <source>
        <dbReference type="SAM" id="MobiDB-lite"/>
    </source>
</evidence>
<accession>A0ABP0TN39</accession>
<organism evidence="6 7">
    <name type="scientific">Sphagnum troendelagicum</name>
    <dbReference type="NCBI Taxonomy" id="128251"/>
    <lineage>
        <taxon>Eukaryota</taxon>
        <taxon>Viridiplantae</taxon>
        <taxon>Streptophyta</taxon>
        <taxon>Embryophyta</taxon>
        <taxon>Bryophyta</taxon>
        <taxon>Sphagnophytina</taxon>
        <taxon>Sphagnopsida</taxon>
        <taxon>Sphagnales</taxon>
        <taxon>Sphagnaceae</taxon>
        <taxon>Sphagnum</taxon>
    </lineage>
</organism>
<evidence type="ECO:0000313" key="7">
    <source>
        <dbReference type="Proteomes" id="UP001497512"/>
    </source>
</evidence>
<dbReference type="InterPro" id="IPR015300">
    <property type="entry name" value="DNA-bd_pseudobarrel_sf"/>
</dbReference>